<feature type="domain" description="PD-(D/E)XK endonuclease-like" evidence="1">
    <location>
        <begin position="686"/>
        <end position="977"/>
    </location>
</feature>
<evidence type="ECO:0000259" key="1">
    <source>
        <dbReference type="Pfam" id="PF12705"/>
    </source>
</evidence>
<reference evidence="2 3" key="1">
    <citation type="submission" date="2019-02" db="EMBL/GenBank/DDBJ databases">
        <title>Bacterial novel species Emticicia sp. 17J42-9 isolated from soil.</title>
        <authorList>
            <person name="Jung H.-Y."/>
        </authorList>
    </citation>
    <scope>NUCLEOTIDE SEQUENCE [LARGE SCALE GENOMIC DNA]</scope>
    <source>
        <strain evidence="2 3">17J42-9</strain>
    </source>
</reference>
<evidence type="ECO:0000313" key="3">
    <source>
        <dbReference type="Proteomes" id="UP000293162"/>
    </source>
</evidence>
<dbReference type="Gene3D" id="3.90.320.10">
    <property type="match status" value="1"/>
</dbReference>
<name>A0A4Q5M4Z7_9BACT</name>
<dbReference type="EMBL" id="SEWF01000003">
    <property type="protein sequence ID" value="RYU97199.1"/>
    <property type="molecule type" value="Genomic_DNA"/>
</dbReference>
<dbReference type="InterPro" id="IPR038726">
    <property type="entry name" value="PDDEXK_AddAB-type"/>
</dbReference>
<dbReference type="InterPro" id="IPR011604">
    <property type="entry name" value="PDDEXK-like_dom_sf"/>
</dbReference>
<keyword evidence="3" id="KW-1185">Reference proteome</keyword>
<protein>
    <submittedName>
        <fullName evidence="2">PD-(D/E)XK nuclease family protein</fullName>
    </submittedName>
</protein>
<dbReference type="SUPFAM" id="SSF52540">
    <property type="entry name" value="P-loop containing nucleoside triphosphate hydrolases"/>
    <property type="match status" value="1"/>
</dbReference>
<comment type="caution">
    <text evidence="2">The sequence shown here is derived from an EMBL/GenBank/DDBJ whole genome shotgun (WGS) entry which is preliminary data.</text>
</comment>
<dbReference type="Pfam" id="PF12705">
    <property type="entry name" value="PDDEXK_1"/>
    <property type="match status" value="1"/>
</dbReference>
<dbReference type="SUPFAM" id="SSF52980">
    <property type="entry name" value="Restriction endonuclease-like"/>
    <property type="match status" value="1"/>
</dbReference>
<dbReference type="InterPro" id="IPR011335">
    <property type="entry name" value="Restrct_endonuc-II-like"/>
</dbReference>
<proteinExistence type="predicted"/>
<accession>A0A4Q5M4Z7</accession>
<gene>
    <name evidence="2" type="ORF">EWM59_02590</name>
</gene>
<dbReference type="Proteomes" id="UP000293162">
    <property type="component" value="Unassembled WGS sequence"/>
</dbReference>
<dbReference type="OrthoDB" id="9762792at2"/>
<dbReference type="AlphaFoldDB" id="A0A4Q5M4Z7"/>
<evidence type="ECO:0000313" key="2">
    <source>
        <dbReference type="EMBL" id="RYU97199.1"/>
    </source>
</evidence>
<dbReference type="InterPro" id="IPR027417">
    <property type="entry name" value="P-loop_NTPase"/>
</dbReference>
<dbReference type="RefSeq" id="WP_130019394.1">
    <property type="nucleotide sequence ID" value="NZ_SEWF01000003.1"/>
</dbReference>
<organism evidence="2 3">
    <name type="scientific">Emticicia agri</name>
    <dbReference type="NCBI Taxonomy" id="2492393"/>
    <lineage>
        <taxon>Bacteria</taxon>
        <taxon>Pseudomonadati</taxon>
        <taxon>Bacteroidota</taxon>
        <taxon>Cytophagia</taxon>
        <taxon>Cytophagales</taxon>
        <taxon>Leadbetterellaceae</taxon>
        <taxon>Emticicia</taxon>
    </lineage>
</organism>
<sequence length="979" mass="114221">MIVLVISMVFLEQSARYVFDKHPLAQLKNICVILPNRRAVYYFKRYLARVSKVPFLAPQVFAIDDFVAKMSGFNQIDAVGLLFELYETFRKYDPNVNFDRFIAWAPTLLRDFDTIDQYLIGDPKALFDYISEAQTIARWNLELEKISKPFVESTSNTDKYFKLFENIYHVYNDLHRELRIKGFCYRGMSYRLLAEEVDTLLLENRVFEKFYFIGFNAFSKSEEKVIEKLVKANMAEMLWDSDEYFMNPKFNHKGGNQLRKYKVGGKFGQWNWKTDHLLTDEKKIRIIGVENSTLQTKVAGAIYADVIAEKPDTPTAIVLCDENLLYPLMYSLDNAVSDFNITMGLSLRGSMLFTLIDAIFELQQNVAEFKDKSGETVKVAKYSHRHIFKVLNHPFCRRYEQMNYINQESSFKINIFRETLRRIIQGNLVYLSEEEMLEFGRGDKLFRILFTRWGDNSQKSLQAFYDLIDELRAVYRESKDAIETEYLYLFLTILNRLEKIQFNNRQLNLRSFKHFLYELIKQEKIPFSGEPIANLQIMGMLETRCLDFERVIFLSVNEGVLPATRHLNSLIPFDASIEFGLPVHSDQNAIMSYHFFRLMQRAKEIDILYVIPTGEGVSGGATEKSRFILQIENELAKENKKIQISYPKVKYNKTADKDVVSKIAIHKTTDILAEVSQLISGNGLYPTYLNEYLHCTMKFYFNKIARISKREEVDENFGADIFGTWLHNTLEKIDNDFGPMITKELIDSIVSEIPKRLETAYLEQFGGYVIDSGMNYLLKQVAEQLLEDFFKQQKQSQVFPYQVLETERKIEVVFDVPVLGKVQKVKIAGRVDRIEKEGNTIKVIDYKTGRVGKKELEKAKEQILEEALVDPDKEKLRQLWLYQYLMLKSINQDKSFLLGGENPENHDVKAKIYSFRNMKENLEVNLSFNDNPSIFGFIEKSEQILADLIKEMLNPEVPFIQTNNLVICERCDFKGICGR</sequence>